<organism evidence="1 2">
    <name type="scientific">Corchorus olitorius</name>
    <dbReference type="NCBI Taxonomy" id="93759"/>
    <lineage>
        <taxon>Eukaryota</taxon>
        <taxon>Viridiplantae</taxon>
        <taxon>Streptophyta</taxon>
        <taxon>Embryophyta</taxon>
        <taxon>Tracheophyta</taxon>
        <taxon>Spermatophyta</taxon>
        <taxon>Magnoliopsida</taxon>
        <taxon>eudicotyledons</taxon>
        <taxon>Gunneridae</taxon>
        <taxon>Pentapetalae</taxon>
        <taxon>rosids</taxon>
        <taxon>malvids</taxon>
        <taxon>Malvales</taxon>
        <taxon>Malvaceae</taxon>
        <taxon>Grewioideae</taxon>
        <taxon>Apeibeae</taxon>
        <taxon>Corchorus</taxon>
    </lineage>
</organism>
<evidence type="ECO:0000313" key="1">
    <source>
        <dbReference type="EMBL" id="OMP01835.1"/>
    </source>
</evidence>
<dbReference type="Proteomes" id="UP000187203">
    <property type="component" value="Unassembled WGS sequence"/>
</dbReference>
<gene>
    <name evidence="1" type="ORF">COLO4_11533</name>
</gene>
<accession>A0A1R3K420</accession>
<comment type="caution">
    <text evidence="1">The sequence shown here is derived from an EMBL/GenBank/DDBJ whole genome shotgun (WGS) entry which is preliminary data.</text>
</comment>
<reference evidence="2" key="1">
    <citation type="submission" date="2013-09" db="EMBL/GenBank/DDBJ databases">
        <title>Corchorus olitorius genome sequencing.</title>
        <authorList>
            <person name="Alam M."/>
            <person name="Haque M.S."/>
            <person name="Islam M.S."/>
            <person name="Emdad E.M."/>
            <person name="Islam M.M."/>
            <person name="Ahmed B."/>
            <person name="Halim A."/>
            <person name="Hossen Q.M.M."/>
            <person name="Hossain M.Z."/>
            <person name="Ahmed R."/>
            <person name="Khan M.M."/>
            <person name="Islam R."/>
            <person name="Rashid M.M."/>
            <person name="Khan S.A."/>
            <person name="Rahman M.S."/>
            <person name="Alam M."/>
            <person name="Yahiya A.S."/>
            <person name="Khan M.S."/>
            <person name="Azam M.S."/>
            <person name="Haque T."/>
            <person name="Lashkar M.Z.H."/>
            <person name="Akhand A.I."/>
            <person name="Morshed G."/>
            <person name="Roy S."/>
            <person name="Uddin K.S."/>
            <person name="Rabeya T."/>
            <person name="Hossain A.S."/>
            <person name="Chowdhury A."/>
            <person name="Snigdha A.R."/>
            <person name="Mortoza M.S."/>
            <person name="Matin S.A."/>
            <person name="Hoque S.M.E."/>
            <person name="Islam M.K."/>
            <person name="Roy D.K."/>
            <person name="Haider R."/>
            <person name="Moosa M.M."/>
            <person name="Elias S.M."/>
            <person name="Hasan A.M."/>
            <person name="Jahan S."/>
            <person name="Shafiuddin M."/>
            <person name="Mahmood N."/>
            <person name="Shommy N.S."/>
        </authorList>
    </citation>
    <scope>NUCLEOTIDE SEQUENCE [LARGE SCALE GENOMIC DNA]</scope>
    <source>
        <strain evidence="2">cv. O-4</strain>
    </source>
</reference>
<keyword evidence="2" id="KW-1185">Reference proteome</keyword>
<evidence type="ECO:0000313" key="2">
    <source>
        <dbReference type="Proteomes" id="UP000187203"/>
    </source>
</evidence>
<protein>
    <submittedName>
        <fullName evidence="1">Uncharacterized protein</fullName>
    </submittedName>
</protein>
<dbReference type="EMBL" id="AWUE01014712">
    <property type="protein sequence ID" value="OMP01835.1"/>
    <property type="molecule type" value="Genomic_DNA"/>
</dbReference>
<sequence>MNRFLELYLRSLARGNLKNARKNSVQGGNSHITALRYA</sequence>
<proteinExistence type="predicted"/>
<name>A0A1R3K420_9ROSI</name>
<dbReference type="AlphaFoldDB" id="A0A1R3K420"/>